<reference evidence="9 10" key="1">
    <citation type="submission" date="2024-11" db="EMBL/GenBank/DDBJ databases">
        <title>Chromosome-level genome assembly of Eucalyptus globulus Labill. provides insights into its genome evolution.</title>
        <authorList>
            <person name="Li X."/>
        </authorList>
    </citation>
    <scope>NUCLEOTIDE SEQUENCE [LARGE SCALE GENOMIC DNA]</scope>
    <source>
        <strain evidence="9">CL2024</strain>
        <tissue evidence="9">Fresh tender leaves</tissue>
    </source>
</reference>
<dbReference type="AlphaFoldDB" id="A0ABD3LSQ1"/>
<feature type="binding site" evidence="5">
    <location>
        <position position="32"/>
    </location>
    <ligand>
        <name>ATP</name>
        <dbReference type="ChEBI" id="CHEBI:30616"/>
    </ligand>
</feature>
<keyword evidence="4 5" id="KW-0067">ATP-binding</keyword>
<evidence type="ECO:0000256" key="6">
    <source>
        <dbReference type="RuleBase" id="RU000304"/>
    </source>
</evidence>
<comment type="caution">
    <text evidence="9">The sequence shown here is derived from an EMBL/GenBank/DDBJ whole genome shotgun (WGS) entry which is preliminary data.</text>
</comment>
<evidence type="ECO:0000256" key="2">
    <source>
        <dbReference type="ARBA" id="ARBA00022741"/>
    </source>
</evidence>
<dbReference type="PANTHER" id="PTHR48011:SF4">
    <property type="entry name" value="MITOGEN-ACTIVATED PROTEIN KINASE KINASE KINASE 19"/>
    <property type="match status" value="1"/>
</dbReference>
<evidence type="ECO:0000313" key="10">
    <source>
        <dbReference type="Proteomes" id="UP001634007"/>
    </source>
</evidence>
<keyword evidence="3" id="KW-0418">Kinase</keyword>
<evidence type="ECO:0000256" key="7">
    <source>
        <dbReference type="SAM" id="MobiDB-lite"/>
    </source>
</evidence>
<evidence type="ECO:0000256" key="4">
    <source>
        <dbReference type="ARBA" id="ARBA00022840"/>
    </source>
</evidence>
<dbReference type="Pfam" id="PF00069">
    <property type="entry name" value="Pkinase"/>
    <property type="match status" value="1"/>
</dbReference>
<dbReference type="InterPro" id="IPR011009">
    <property type="entry name" value="Kinase-like_dom_sf"/>
</dbReference>
<keyword evidence="6" id="KW-0723">Serine/threonine-protein kinase</keyword>
<evidence type="ECO:0000259" key="8">
    <source>
        <dbReference type="PROSITE" id="PS50011"/>
    </source>
</evidence>
<dbReference type="GO" id="GO:0004674">
    <property type="term" value="F:protein serine/threonine kinase activity"/>
    <property type="evidence" value="ECO:0007669"/>
    <property type="project" value="UniProtKB-KW"/>
</dbReference>
<keyword evidence="1" id="KW-0808">Transferase</keyword>
<dbReference type="PANTHER" id="PTHR48011">
    <property type="entry name" value="CCR4-NOT TRANSCRIPTIONAL COMPLEX SUBUNIT CAF120-RELATED"/>
    <property type="match status" value="1"/>
</dbReference>
<feature type="region of interest" description="Disordered" evidence="7">
    <location>
        <begin position="283"/>
        <end position="318"/>
    </location>
</feature>
<keyword evidence="10" id="KW-1185">Reference proteome</keyword>
<feature type="compositionally biased region" description="Polar residues" evidence="7">
    <location>
        <begin position="283"/>
        <end position="293"/>
    </location>
</feature>
<dbReference type="SMART" id="SM00220">
    <property type="entry name" value="S_TKc"/>
    <property type="match status" value="1"/>
</dbReference>
<gene>
    <name evidence="9" type="ORF">ACJRO7_001656</name>
</gene>
<dbReference type="InterPro" id="IPR052751">
    <property type="entry name" value="Plant_MAPKKK"/>
</dbReference>
<evidence type="ECO:0000313" key="9">
    <source>
        <dbReference type="EMBL" id="KAL3754457.1"/>
    </source>
</evidence>
<name>A0ABD3LSQ1_EUCGL</name>
<dbReference type="SUPFAM" id="SSF56112">
    <property type="entry name" value="Protein kinase-like (PK-like)"/>
    <property type="match status" value="1"/>
</dbReference>
<evidence type="ECO:0000256" key="5">
    <source>
        <dbReference type="PROSITE-ProRule" id="PRU10141"/>
    </source>
</evidence>
<keyword evidence="2 5" id="KW-0547">Nucleotide-binding</keyword>
<organism evidence="9 10">
    <name type="scientific">Eucalyptus globulus</name>
    <name type="common">Tasmanian blue gum</name>
    <dbReference type="NCBI Taxonomy" id="34317"/>
    <lineage>
        <taxon>Eukaryota</taxon>
        <taxon>Viridiplantae</taxon>
        <taxon>Streptophyta</taxon>
        <taxon>Embryophyta</taxon>
        <taxon>Tracheophyta</taxon>
        <taxon>Spermatophyta</taxon>
        <taxon>Magnoliopsida</taxon>
        <taxon>eudicotyledons</taxon>
        <taxon>Gunneridae</taxon>
        <taxon>Pentapetalae</taxon>
        <taxon>rosids</taxon>
        <taxon>malvids</taxon>
        <taxon>Myrtales</taxon>
        <taxon>Myrtaceae</taxon>
        <taxon>Myrtoideae</taxon>
        <taxon>Eucalypteae</taxon>
        <taxon>Eucalyptus</taxon>
    </lineage>
</organism>
<comment type="similarity">
    <text evidence="6">Belongs to the protein kinase superfamily.</text>
</comment>
<dbReference type="GO" id="GO:0005524">
    <property type="term" value="F:ATP binding"/>
    <property type="evidence" value="ECO:0007669"/>
    <property type="project" value="UniProtKB-UniRule"/>
</dbReference>
<evidence type="ECO:0000256" key="1">
    <source>
        <dbReference type="ARBA" id="ARBA00022679"/>
    </source>
</evidence>
<dbReference type="InterPro" id="IPR000719">
    <property type="entry name" value="Prot_kinase_dom"/>
</dbReference>
<sequence length="424" mass="45114">MEWTRGRTVGRGSTAVVSLATSAESGEVFAVKSAELGASASLQREQRILSSLASPRVVEYRGFGVTREGGDGRPTYNLFMEFVPGGTLADLTRKLGGRLSQPAIARYARQILEGLEHLHSRGIAHCDVKGSNILMGEDGPKLADFGCARRVDDPAAAAEAEAPFGGTPMYMSPEVARGEEQGRACDVWALGCTVVEMATGGAPWRGGNPASVLYKIAYSGESPEIPGWLSEGARDFLGKCLRRDPRERWTPRQLLGHSFLLGGCESESESELDFRGAKRIQEWESSASTSPTSVLDRGAWSSAAEPETSAAGHDGACVGDETAADRIRRLSASSVGPRSMWDGDGNGDEGDWIDVRGCVDDDVGNEEPADSSIGWSEVDAVGGKVGGEALNGAMSRDALRAWDCGEIGFAIRNSDHMLLRPLMT</sequence>
<dbReference type="EMBL" id="JBJKBG010000001">
    <property type="protein sequence ID" value="KAL3754457.1"/>
    <property type="molecule type" value="Genomic_DNA"/>
</dbReference>
<dbReference type="PROSITE" id="PS50011">
    <property type="entry name" value="PROTEIN_KINASE_DOM"/>
    <property type="match status" value="1"/>
</dbReference>
<feature type="domain" description="Protein kinase" evidence="8">
    <location>
        <begin position="3"/>
        <end position="260"/>
    </location>
</feature>
<accession>A0ABD3LSQ1</accession>
<dbReference type="CDD" id="cd06606">
    <property type="entry name" value="STKc_MAPKKK"/>
    <property type="match status" value="1"/>
</dbReference>
<evidence type="ECO:0000256" key="3">
    <source>
        <dbReference type="ARBA" id="ARBA00022777"/>
    </source>
</evidence>
<dbReference type="InterPro" id="IPR008271">
    <property type="entry name" value="Ser/Thr_kinase_AS"/>
</dbReference>
<dbReference type="InterPro" id="IPR017441">
    <property type="entry name" value="Protein_kinase_ATP_BS"/>
</dbReference>
<dbReference type="PROSITE" id="PS00107">
    <property type="entry name" value="PROTEIN_KINASE_ATP"/>
    <property type="match status" value="1"/>
</dbReference>
<protein>
    <recommendedName>
        <fullName evidence="8">Protein kinase domain-containing protein</fullName>
    </recommendedName>
</protein>
<proteinExistence type="inferred from homology"/>
<dbReference type="Proteomes" id="UP001634007">
    <property type="component" value="Unassembled WGS sequence"/>
</dbReference>
<dbReference type="PROSITE" id="PS00108">
    <property type="entry name" value="PROTEIN_KINASE_ST"/>
    <property type="match status" value="1"/>
</dbReference>
<dbReference type="Gene3D" id="1.10.510.10">
    <property type="entry name" value="Transferase(Phosphotransferase) domain 1"/>
    <property type="match status" value="1"/>
</dbReference>